<accession>A0ABV6A549</accession>
<dbReference type="InterPro" id="IPR023753">
    <property type="entry name" value="FAD/NAD-binding_dom"/>
</dbReference>
<dbReference type="Proteomes" id="UP001589693">
    <property type="component" value="Unassembled WGS sequence"/>
</dbReference>
<feature type="domain" description="FAD/NAD(P)-binding" evidence="8">
    <location>
        <begin position="7"/>
        <end position="330"/>
    </location>
</feature>
<dbReference type="PRINTS" id="PR00368">
    <property type="entry name" value="FADPNR"/>
</dbReference>
<evidence type="ECO:0000256" key="1">
    <source>
        <dbReference type="ARBA" id="ARBA00005272"/>
    </source>
</evidence>
<evidence type="ECO:0000256" key="4">
    <source>
        <dbReference type="ARBA" id="ARBA00022827"/>
    </source>
</evidence>
<gene>
    <name evidence="9" type="ORF">ACFFQA_26725</name>
</gene>
<keyword evidence="10" id="KW-1185">Reference proteome</keyword>
<dbReference type="Pfam" id="PF07992">
    <property type="entry name" value="Pyr_redox_2"/>
    <property type="match status" value="1"/>
</dbReference>
<evidence type="ECO:0000256" key="6">
    <source>
        <dbReference type="ARBA" id="ARBA00023027"/>
    </source>
</evidence>
<organism evidence="9 10">
    <name type="scientific">Allokutzneria oryzae</name>
    <dbReference type="NCBI Taxonomy" id="1378989"/>
    <lineage>
        <taxon>Bacteria</taxon>
        <taxon>Bacillati</taxon>
        <taxon>Actinomycetota</taxon>
        <taxon>Actinomycetes</taxon>
        <taxon>Pseudonocardiales</taxon>
        <taxon>Pseudonocardiaceae</taxon>
        <taxon>Allokutzneria</taxon>
    </lineage>
</organism>
<reference evidence="9 10" key="1">
    <citation type="submission" date="2024-09" db="EMBL/GenBank/DDBJ databases">
        <authorList>
            <person name="Sun Q."/>
            <person name="Mori K."/>
        </authorList>
    </citation>
    <scope>NUCLEOTIDE SEQUENCE [LARGE SCALE GENOMIC DNA]</scope>
    <source>
        <strain evidence="9 10">TBRC 7907</strain>
    </source>
</reference>
<evidence type="ECO:0000313" key="10">
    <source>
        <dbReference type="Proteomes" id="UP001589693"/>
    </source>
</evidence>
<evidence type="ECO:0000313" key="9">
    <source>
        <dbReference type="EMBL" id="MFB9907543.1"/>
    </source>
</evidence>
<dbReference type="GO" id="GO:0016491">
    <property type="term" value="F:oxidoreductase activity"/>
    <property type="evidence" value="ECO:0007669"/>
    <property type="project" value="UniProtKB-KW"/>
</dbReference>
<evidence type="ECO:0000256" key="5">
    <source>
        <dbReference type="ARBA" id="ARBA00023002"/>
    </source>
</evidence>
<protein>
    <recommendedName>
        <fullName evidence="2">NADH:ubiquinone reductase (non-electrogenic)</fullName>
        <ecNumber evidence="2">1.6.5.9</ecNumber>
    </recommendedName>
</protein>
<keyword evidence="6" id="KW-0520">NAD</keyword>
<dbReference type="PANTHER" id="PTHR43706">
    <property type="entry name" value="NADH DEHYDROGENASE"/>
    <property type="match status" value="1"/>
</dbReference>
<dbReference type="RefSeq" id="WP_377857899.1">
    <property type="nucleotide sequence ID" value="NZ_JBHLZU010000021.1"/>
</dbReference>
<dbReference type="EMBL" id="JBHLZU010000021">
    <property type="protein sequence ID" value="MFB9907543.1"/>
    <property type="molecule type" value="Genomic_DNA"/>
</dbReference>
<evidence type="ECO:0000256" key="2">
    <source>
        <dbReference type="ARBA" id="ARBA00012637"/>
    </source>
</evidence>
<dbReference type="Gene3D" id="3.50.50.100">
    <property type="match status" value="1"/>
</dbReference>
<evidence type="ECO:0000256" key="3">
    <source>
        <dbReference type="ARBA" id="ARBA00022630"/>
    </source>
</evidence>
<sequence>MTAAAHRVVIVGAGFGGLAAARALKGADVAVTVVDRMNHHLFQPLLYQVATALLPPGDIAPAVRDVLRDQHNATVLLGEAVGFDVEARAVEVVLSDGSHRSLGYDTLLVAAGATDSYFGHDEWRAVARPMKTLRDAVELRSRLLAAFENAAAAEDPVERDRWLTIAIVGAGPTGVELAGQVAAMARRTLRRQFRGLLDPTRVRVVLLDAVDSVLPPFPAKLRARTKRTLEKLGVEVRLGEKVSGVDADGVELDPGGRRLPARTVVWSAGVKASPLGEELAKATGAETDRKGRVLVAPDCSVPGRPEVFAIGDMISLGSIPGVAAPAIQEGRYVARVITARLAGTRPPGPFRYHDRGTMATVSPGDAVADVRGLRLSGLIGKLAWALVHLTYLIGWRNRIAVVAEWTWMMATGRRSQRIILEPASEQRITGTHPG</sequence>
<keyword evidence="4" id="KW-0274">FAD</keyword>
<keyword evidence="3" id="KW-0285">Flavoprotein</keyword>
<evidence type="ECO:0000256" key="7">
    <source>
        <dbReference type="ARBA" id="ARBA00047599"/>
    </source>
</evidence>
<comment type="caution">
    <text evidence="9">The sequence shown here is derived from an EMBL/GenBank/DDBJ whole genome shotgun (WGS) entry which is preliminary data.</text>
</comment>
<comment type="catalytic activity">
    <reaction evidence="7">
        <text>a quinone + NADH + H(+) = a quinol + NAD(+)</text>
        <dbReference type="Rhea" id="RHEA:46160"/>
        <dbReference type="ChEBI" id="CHEBI:15378"/>
        <dbReference type="ChEBI" id="CHEBI:24646"/>
        <dbReference type="ChEBI" id="CHEBI:57540"/>
        <dbReference type="ChEBI" id="CHEBI:57945"/>
        <dbReference type="ChEBI" id="CHEBI:132124"/>
        <dbReference type="EC" id="1.6.5.9"/>
    </reaction>
</comment>
<dbReference type="PRINTS" id="PR00411">
    <property type="entry name" value="PNDRDTASEI"/>
</dbReference>
<dbReference type="EC" id="1.6.5.9" evidence="2"/>
<keyword evidence="5 9" id="KW-0560">Oxidoreductase</keyword>
<comment type="similarity">
    <text evidence="1">Belongs to the NADH dehydrogenase family.</text>
</comment>
<dbReference type="InterPro" id="IPR036188">
    <property type="entry name" value="FAD/NAD-bd_sf"/>
</dbReference>
<proteinExistence type="inferred from homology"/>
<dbReference type="InterPro" id="IPR045024">
    <property type="entry name" value="NDH-2"/>
</dbReference>
<dbReference type="SUPFAM" id="SSF51905">
    <property type="entry name" value="FAD/NAD(P)-binding domain"/>
    <property type="match status" value="1"/>
</dbReference>
<evidence type="ECO:0000259" key="8">
    <source>
        <dbReference type="Pfam" id="PF07992"/>
    </source>
</evidence>
<dbReference type="PANTHER" id="PTHR43706:SF47">
    <property type="entry name" value="EXTERNAL NADH-UBIQUINONE OXIDOREDUCTASE 1, MITOCHONDRIAL-RELATED"/>
    <property type="match status" value="1"/>
</dbReference>
<name>A0ABV6A549_9PSEU</name>